<evidence type="ECO:0000313" key="2">
    <source>
        <dbReference type="EMBL" id="HJB37580.1"/>
    </source>
</evidence>
<organism evidence="2 3">
    <name type="scientific">Candidatus Acutalibacter ornithocaccae</name>
    <dbReference type="NCBI Taxonomy" id="2838416"/>
    <lineage>
        <taxon>Bacteria</taxon>
        <taxon>Bacillati</taxon>
        <taxon>Bacillota</taxon>
        <taxon>Clostridia</taxon>
        <taxon>Eubacteriales</taxon>
        <taxon>Acutalibacteraceae</taxon>
        <taxon>Acutalibacter</taxon>
    </lineage>
</organism>
<dbReference type="SUPFAM" id="SSF69318">
    <property type="entry name" value="Integrin alpha N-terminal domain"/>
    <property type="match status" value="1"/>
</dbReference>
<protein>
    <submittedName>
        <fullName evidence="2">VCBS repeat-containing protein</fullName>
    </submittedName>
</protein>
<dbReference type="InterPro" id="IPR028994">
    <property type="entry name" value="Integrin_alpha_N"/>
</dbReference>
<dbReference type="Proteomes" id="UP000824214">
    <property type="component" value="Unassembled WGS sequence"/>
</dbReference>
<comment type="caution">
    <text evidence="2">The sequence shown here is derived from an EMBL/GenBank/DDBJ whole genome shotgun (WGS) entry which is preliminary data.</text>
</comment>
<evidence type="ECO:0000256" key="1">
    <source>
        <dbReference type="SAM" id="SignalP"/>
    </source>
</evidence>
<keyword evidence="1" id="KW-0732">Signal</keyword>
<sequence>MKPFDGKRLAALALGALLCLCQAGCSFTGLDAQNLMSPPRANLEQQGIYELLQEGDSQELTFVYPKRGENRSAIIMKDWTGDGVSDAVGFVSTEGGGVRVSFLEKYQERWRTAASFVNAATQVDLVTFGDVNGDGAQDVLIGWGSAAGTTGRTAAVSAYLYRDGDVTETLLGTYGEMAVTDFDGDGVSEVFTVDKYVAAEEEGAEALPAQAHIYAWQDGALQELHTAGADNSITSYTAIHFGKLGRNLSAVVVDGAKADGSMTTQVFTLEDGLLLNSPAGVNSESYQNPFSRPSAAVFTSQDVNGDGLLEIPVASQLPAIPEDVSLDSTGFLVEWVNADTSGNYETALTALMNLGENYWFRLPASLVGKISASNNTAARSVTYTEVVTGEDGSQLLGSPLFTIRVFTRSAWDSRGETSGYEQLAAQGDLVFGIQTLTQDAEHLRAIAQIRSQFHVTLE</sequence>
<dbReference type="AlphaFoldDB" id="A0A9D2RZY0"/>
<feature type="chain" id="PRO_5039415154" evidence="1">
    <location>
        <begin position="24"/>
        <end position="458"/>
    </location>
</feature>
<reference evidence="2" key="2">
    <citation type="submission" date="2021-04" db="EMBL/GenBank/DDBJ databases">
        <authorList>
            <person name="Gilroy R."/>
        </authorList>
    </citation>
    <scope>NUCLEOTIDE SEQUENCE</scope>
    <source>
        <strain evidence="2">ChiBcolR8-3208</strain>
    </source>
</reference>
<reference evidence="2" key="1">
    <citation type="journal article" date="2021" name="PeerJ">
        <title>Extensive microbial diversity within the chicken gut microbiome revealed by metagenomics and culture.</title>
        <authorList>
            <person name="Gilroy R."/>
            <person name="Ravi A."/>
            <person name="Getino M."/>
            <person name="Pursley I."/>
            <person name="Horton D.L."/>
            <person name="Alikhan N.F."/>
            <person name="Baker D."/>
            <person name="Gharbi K."/>
            <person name="Hall N."/>
            <person name="Watson M."/>
            <person name="Adriaenssens E.M."/>
            <person name="Foster-Nyarko E."/>
            <person name="Jarju S."/>
            <person name="Secka A."/>
            <person name="Antonio M."/>
            <person name="Oren A."/>
            <person name="Chaudhuri R.R."/>
            <person name="La Ragione R."/>
            <person name="Hildebrand F."/>
            <person name="Pallen M.J."/>
        </authorList>
    </citation>
    <scope>NUCLEOTIDE SEQUENCE</scope>
    <source>
        <strain evidence="2">ChiBcolR8-3208</strain>
    </source>
</reference>
<proteinExistence type="predicted"/>
<name>A0A9D2RZY0_9FIRM</name>
<accession>A0A9D2RZY0</accession>
<dbReference type="EMBL" id="DWXZ01000124">
    <property type="protein sequence ID" value="HJB37580.1"/>
    <property type="molecule type" value="Genomic_DNA"/>
</dbReference>
<gene>
    <name evidence="2" type="ORF">H9942_05880</name>
</gene>
<feature type="signal peptide" evidence="1">
    <location>
        <begin position="1"/>
        <end position="23"/>
    </location>
</feature>
<evidence type="ECO:0000313" key="3">
    <source>
        <dbReference type="Proteomes" id="UP000824214"/>
    </source>
</evidence>